<keyword evidence="9" id="KW-0442">Lipid degradation</keyword>
<dbReference type="GO" id="GO:0016298">
    <property type="term" value="F:lipase activity"/>
    <property type="evidence" value="ECO:0007669"/>
    <property type="project" value="TreeGrafter"/>
</dbReference>
<feature type="transmembrane region" description="Helical" evidence="16">
    <location>
        <begin position="103"/>
        <end position="129"/>
    </location>
</feature>
<comment type="catalytic activity">
    <reaction evidence="13">
        <text>a 1,2-diacyl-sn-glycerol + H2O = a 2-acylglycerol + a fatty acid + H(+)</text>
        <dbReference type="Rhea" id="RHEA:33275"/>
        <dbReference type="ChEBI" id="CHEBI:15377"/>
        <dbReference type="ChEBI" id="CHEBI:15378"/>
        <dbReference type="ChEBI" id="CHEBI:17389"/>
        <dbReference type="ChEBI" id="CHEBI:17815"/>
        <dbReference type="ChEBI" id="CHEBI:28868"/>
        <dbReference type="EC" id="3.1.1.116"/>
    </reaction>
    <physiologicalReaction direction="left-to-right" evidence="13">
        <dbReference type="Rhea" id="RHEA:33276"/>
    </physiologicalReaction>
</comment>
<dbReference type="CDD" id="cd00519">
    <property type="entry name" value="Lipase_3"/>
    <property type="match status" value="1"/>
</dbReference>
<dbReference type="InterPro" id="IPR002921">
    <property type="entry name" value="Fungal_lipase-type"/>
</dbReference>
<reference evidence="18 19" key="1">
    <citation type="submission" date="2015-02" db="EMBL/GenBank/DDBJ databases">
        <authorList>
            <person name="Chooi Y.-H."/>
        </authorList>
    </citation>
    <scope>NUCLEOTIDE SEQUENCE [LARGE SCALE GENOMIC DNA]</scope>
    <source>
        <strain evidence="18">E3</strain>
    </source>
</reference>
<evidence type="ECO:0000256" key="14">
    <source>
        <dbReference type="ARBA" id="ARBA00026104"/>
    </source>
</evidence>
<evidence type="ECO:0000256" key="4">
    <source>
        <dbReference type="ARBA" id="ARBA00022553"/>
    </source>
</evidence>
<gene>
    <name evidence="18" type="ORF">PBRA_008230</name>
</gene>
<evidence type="ECO:0000256" key="5">
    <source>
        <dbReference type="ARBA" id="ARBA00022692"/>
    </source>
</evidence>
<keyword evidence="7" id="KW-0378">Hydrolase</keyword>
<dbReference type="Pfam" id="PF01764">
    <property type="entry name" value="Lipase_3"/>
    <property type="match status" value="1"/>
</dbReference>
<dbReference type="Proteomes" id="UP000039324">
    <property type="component" value="Unassembled WGS sequence"/>
</dbReference>
<evidence type="ECO:0000256" key="6">
    <source>
        <dbReference type="ARBA" id="ARBA00022723"/>
    </source>
</evidence>
<dbReference type="PANTHER" id="PTHR45792:SF8">
    <property type="entry name" value="DIACYLGLYCEROL LIPASE-ALPHA"/>
    <property type="match status" value="1"/>
</dbReference>
<dbReference type="InterPro" id="IPR052214">
    <property type="entry name" value="DAG_Lipase-Related"/>
</dbReference>
<dbReference type="InterPro" id="IPR029058">
    <property type="entry name" value="AB_hydrolase_fold"/>
</dbReference>
<evidence type="ECO:0000256" key="10">
    <source>
        <dbReference type="ARBA" id="ARBA00022989"/>
    </source>
</evidence>
<keyword evidence="19" id="KW-1185">Reference proteome</keyword>
<feature type="transmembrane region" description="Helical" evidence="16">
    <location>
        <begin position="141"/>
        <end position="165"/>
    </location>
</feature>
<keyword evidence="4" id="KW-0597">Phosphoprotein</keyword>
<evidence type="ECO:0000256" key="15">
    <source>
        <dbReference type="SAM" id="MobiDB-lite"/>
    </source>
</evidence>
<evidence type="ECO:0000313" key="18">
    <source>
        <dbReference type="EMBL" id="CEP00918.1"/>
    </source>
</evidence>
<keyword evidence="6" id="KW-0479">Metal-binding</keyword>
<dbReference type="EMBL" id="CDSF01000104">
    <property type="protein sequence ID" value="CEP00918.1"/>
    <property type="molecule type" value="Genomic_DNA"/>
</dbReference>
<proteinExistence type="predicted"/>
<evidence type="ECO:0000256" key="3">
    <source>
        <dbReference type="ARBA" id="ARBA00022475"/>
    </source>
</evidence>
<sequence length="695" mass="76007">MASPGRWTTGSTEVLLWSICNLTLQVPVVIAWMVGISIVSRAFAGVLAGCDTLSPWVSTTLSAYLVALCVVCLAEFTAHVGVLVKAIAMHYDASIFEHVRPTFLSMAATALTAVRLVLTVAGTLFAALVVRHCGDAIGLRVLIAVVVACGWVAIAVNGICAMVLFQHRTQSRTIEEWKALARCMLCHACWTGDRQRDIEEQGFETIAANLAELAADIPFANFSDMILSMAMVRALQKRQPRRVFLQGPTAPPPCLDKSPPSSTSSSPPPARPYSPLLGDASARPPDLVRAVPGAGDWDRLQGACHFSKYALGAYGAPLYAMMRPWAACCLPNCLLQDRTNLHAVGCCACSIRAFLLRTGLSRADVIYANLTSQAGTAVFYVAADHPRRTLVVCVRGTHSLQDLLNDLIIDVRPLAPYGFPPGSHMHGGVLNAAINIITEIKESRAVRDFLDLHPTYGVVLTGHSLGAAIAGTMTLLSRHCQELNPWPSRLVHCYSFAPLKLYDLDLAASDLTASLITSIVFGHDLISRLSLRSVRRLKLQMRFINEAAQRFAGLSRHDVLRSHSEASDLFLRDIASNAEAFARIEDAVEEASDAHLFVPGRLFHMVEEDIARGNRRWGWPWCGDRQAHRCHLWVYPCDRAALEEIVISKSMMLHHFPQTYHRALKQLVRQGNGAPQQTCDSIEIDMGLTGNESPV</sequence>
<name>A0A0G4IZW6_PLABS</name>
<dbReference type="OrthoDB" id="438440at2759"/>
<keyword evidence="5 16" id="KW-0812">Transmembrane</keyword>
<keyword evidence="10 16" id="KW-1133">Transmembrane helix</keyword>
<dbReference type="SUPFAM" id="SSF53474">
    <property type="entry name" value="alpha/beta-Hydrolases"/>
    <property type="match status" value="1"/>
</dbReference>
<keyword evidence="12 16" id="KW-0472">Membrane</keyword>
<dbReference type="GO" id="GO:0016042">
    <property type="term" value="P:lipid catabolic process"/>
    <property type="evidence" value="ECO:0007669"/>
    <property type="project" value="UniProtKB-KW"/>
</dbReference>
<dbReference type="Gene3D" id="3.40.50.1820">
    <property type="entry name" value="alpha/beta hydrolase"/>
    <property type="match status" value="1"/>
</dbReference>
<evidence type="ECO:0000256" key="2">
    <source>
        <dbReference type="ARBA" id="ARBA00004651"/>
    </source>
</evidence>
<protein>
    <recommendedName>
        <fullName evidence="14">sn-1-specific diacylglycerol lipase</fullName>
        <ecNumber evidence="14">3.1.1.116</ecNumber>
    </recommendedName>
</protein>
<dbReference type="PANTHER" id="PTHR45792">
    <property type="entry name" value="DIACYLGLYCEROL LIPASE HOMOLOG-RELATED"/>
    <property type="match status" value="1"/>
</dbReference>
<keyword evidence="11" id="KW-0443">Lipid metabolism</keyword>
<dbReference type="GO" id="GO:0046872">
    <property type="term" value="F:metal ion binding"/>
    <property type="evidence" value="ECO:0007669"/>
    <property type="project" value="UniProtKB-KW"/>
</dbReference>
<feature type="transmembrane region" description="Helical" evidence="16">
    <location>
        <begin position="61"/>
        <end position="83"/>
    </location>
</feature>
<feature type="region of interest" description="Disordered" evidence="15">
    <location>
        <begin position="247"/>
        <end position="281"/>
    </location>
</feature>
<dbReference type="EC" id="3.1.1.116" evidence="14"/>
<evidence type="ECO:0000256" key="16">
    <source>
        <dbReference type="SAM" id="Phobius"/>
    </source>
</evidence>
<evidence type="ECO:0000256" key="13">
    <source>
        <dbReference type="ARBA" id="ARBA00024531"/>
    </source>
</evidence>
<feature type="domain" description="Fungal lipase-type" evidence="17">
    <location>
        <begin position="391"/>
        <end position="531"/>
    </location>
</feature>
<evidence type="ECO:0000256" key="8">
    <source>
        <dbReference type="ARBA" id="ARBA00022837"/>
    </source>
</evidence>
<comment type="subcellular location">
    <subcellularLocation>
        <location evidence="2">Cell membrane</location>
        <topology evidence="2">Multi-pass membrane protein</topology>
    </subcellularLocation>
</comment>
<evidence type="ECO:0000259" key="17">
    <source>
        <dbReference type="Pfam" id="PF01764"/>
    </source>
</evidence>
<keyword evidence="3" id="KW-1003">Cell membrane</keyword>
<evidence type="ECO:0000313" key="19">
    <source>
        <dbReference type="Proteomes" id="UP000039324"/>
    </source>
</evidence>
<evidence type="ECO:0000256" key="9">
    <source>
        <dbReference type="ARBA" id="ARBA00022963"/>
    </source>
</evidence>
<comment type="cofactor">
    <cofactor evidence="1">
        <name>Ca(2+)</name>
        <dbReference type="ChEBI" id="CHEBI:29108"/>
    </cofactor>
</comment>
<dbReference type="AlphaFoldDB" id="A0A0G4IZW6"/>
<keyword evidence="8" id="KW-0106">Calcium</keyword>
<organism evidence="18 19">
    <name type="scientific">Plasmodiophora brassicae</name>
    <name type="common">Clubroot disease agent</name>
    <dbReference type="NCBI Taxonomy" id="37360"/>
    <lineage>
        <taxon>Eukaryota</taxon>
        <taxon>Sar</taxon>
        <taxon>Rhizaria</taxon>
        <taxon>Endomyxa</taxon>
        <taxon>Phytomyxea</taxon>
        <taxon>Plasmodiophorida</taxon>
        <taxon>Plasmodiophoridae</taxon>
        <taxon>Plasmodiophora</taxon>
    </lineage>
</organism>
<feature type="transmembrane region" description="Helical" evidence="16">
    <location>
        <begin position="29"/>
        <end position="49"/>
    </location>
</feature>
<evidence type="ECO:0000256" key="12">
    <source>
        <dbReference type="ARBA" id="ARBA00023136"/>
    </source>
</evidence>
<accession>A0A0G4IZW6</accession>
<evidence type="ECO:0000256" key="1">
    <source>
        <dbReference type="ARBA" id="ARBA00001913"/>
    </source>
</evidence>
<dbReference type="GO" id="GO:0005886">
    <property type="term" value="C:plasma membrane"/>
    <property type="evidence" value="ECO:0007669"/>
    <property type="project" value="UniProtKB-SubCell"/>
</dbReference>
<evidence type="ECO:0000256" key="11">
    <source>
        <dbReference type="ARBA" id="ARBA00023098"/>
    </source>
</evidence>
<evidence type="ECO:0000256" key="7">
    <source>
        <dbReference type="ARBA" id="ARBA00022801"/>
    </source>
</evidence>